<feature type="compositionally biased region" description="Low complexity" evidence="13">
    <location>
        <begin position="138"/>
        <end position="160"/>
    </location>
</feature>
<comment type="subcellular location">
    <subcellularLocation>
        <location evidence="2">Cytoplasm</location>
    </subcellularLocation>
</comment>
<keyword evidence="5" id="KW-0723">Serine/threonine-protein kinase</keyword>
<feature type="compositionally biased region" description="Low complexity" evidence="13">
    <location>
        <begin position="710"/>
        <end position="757"/>
    </location>
</feature>
<sequence>MSGGAAEKQSSTPSALFLSPPAPSAKNGSSSDSSVGEKLGSAASDAGTGRTEEYRRRRHTMDKDSRGAAATTTTTEHRFFRRSVICDSNATALELPGLPLPLPQPTASAVPPQSTPPEQHREETLTATAAAQVAQLPPASAAPGEPAGAGPAAATAPGSTSRDRQVSPPNHVGSKEEPPSARSGSGGGSAKESQEERSQQQDDIEELETKAVGMSNDGRFLKFDIEIGRGSFKTVYKGLDTETTVEVAWCELQDRKLTKSERQRFKEEAEMLKGLQHPNIVRFYDSWESTVKGKKCIVLVTELMTSGTLKTYLKRFKVMKIKVLRSWCRQILKGLQFLHTRTPPIIHRDLKCDNIFITGPTGSVKIGDLGLATLKRASFAKSVIGTPEFMAPEMYEEKYDESVDVYAFGMCMLEMATSEYPYSECQNAAQIYRRVTSGVKPASFDKVAIPEVKEIIEGCIRQNKDERYSIKDLLNHAFFQEETGVRVELAEEDDGEKIAIKLWLRIEDIKKLKGKYKDNEAIEFSFDLERDVPEDVAQEMVESGYVCEGDHKTMAKAIKDRVSLIKRKREQRQLVREEQEKRKQEENSLKQQVEQQSSTSQAGVKQIPSASTGMPPASTTSASVSTQVEPEEPEADQHQQLQYQQTSISVLSDGTVDSGQGSSVFTESRVSSQQTVSYGSQHEQAHSTGALPGHTASVVQAQSQPHGVYPPSSVAQGQSQGQPSSSSLTGVPSSLPIQHSQQQQGVQQTAPPQQTVQYSLPQTSASSEAATTQPVSQSQAPQVLPQVSAGKQSTQGVSQVAPPEPVPVAQAQPTTLVSSIDSAHSDVASGMSDGNENVPSSSGRHEGRTTKRHYRKSVRSRSRHEKTSRPKLRILNVSNKGDRVVECQLETHNRKMVTFKFDLDGDNPEEIATIMVNNDFILAMERESFVDQVREIIEKADEMLSEDVSVEPEGDQGLESLQGKDDYGFAGSQKLEGEFKQPIPASSMPQQIGVPTSSLTQVVHSAGRRFIVSPVPESRLRESKVFTSEISDTVAASTSHGAGMNLSHSASSLSLQQAFSELRHAQMTEGPNTAPPNFGHTGPTFPVVPPSMSSIAGVPTTAAATPSVSVPATSSPLTDISTSVIPSEIPVPTETGIGGVATCIGVIPSSGPPVPPVSESPVFSAVVSSITVPTVVSISATSQPVQAPTSGSTVSSVGTLPSISVSTTSASAVGSAAAPGAKPPPVLSQQVASSATGAATLTSVPATTPFPSIALQPSLQLSSSTSAPTLAETVVVSAHSLDKTSHSSTTGLALSLSASSSSTPGAGLSSSVSQTGAVHPLVTPSAVASTPALPQAAGSTSTPLLPQIPSIPPLVQPVASVPAVQQTLIHSQPQPALLPNQPHTHCPEIDADSQPKAPGIDDIKTLEEKLRSLFSEHSSSGAQHASVSLETSLVVETTVTPGIPTTAVAPSKLMTSTTSTCLPPTSLPLGTTGLSVLPVVTPGQVSTPVSYVSAPVSTTPGVKAGTAPLKPPLTKAPVLPGGTELPAGTPPSEQLPPFPGPSLTQSQQPLEDLDAQLRRTLSPETIAVTATVGPVSVVAPTAVTEAGAQPQKDVSQIAEGPVLATTSSGTGVFKMGRFQVSVAMDDVQKEGKNKSEETKSVHFESSTSESSVLSSSSPESTLVKAEPNGITIHGVSSDMPDSAHKTPASEAKSETGQPTKVGRFQVTTTANKVGRFSVSRTEDKITEAKKEGPTASPPFMDLEQGVLPAVIPKKEKPELSEPSHLNGPSYDLEAAFLSRDVDDGSGSPHSPHQLSSKSLPIQNLSQSLSNSFNSSYMSSDNESDIEDEDLKLELRRLREKHLKEIQDLQSRQKHEIESLYTKLGKVPPAVIIPPAAPLSGRRRRPTKTKGSKSSRSSSLGNKSPQLSGNLSGQSAASVLHPQQTLHPPGNIPETGQNQLLQPLKPSPSSDNLYSAFTSDGAISVPSLSAPGQGTSSTNTVGGTVNSQAAQAQPPTMTSSRKGTFTDDLHKLVDNWARDAMNLSGRRGSKGHMNYEGPGMARKFSAPGQLCISMTSNLGGSAPISAASATSLGHFTKSMCPPQQYGFPAPPFGTQWSGTGGPAPQPLGQFQPVGTASLQNFNISNLQKSISNPPGSNLRTT</sequence>
<evidence type="ECO:0000256" key="1">
    <source>
        <dbReference type="ARBA" id="ARBA00001946"/>
    </source>
</evidence>
<feature type="compositionally biased region" description="Basic and acidic residues" evidence="13">
    <location>
        <begin position="572"/>
        <end position="588"/>
    </location>
</feature>
<feature type="compositionally biased region" description="Polar residues" evidence="13">
    <location>
        <begin position="638"/>
        <end position="682"/>
    </location>
</feature>
<feature type="compositionally biased region" description="Low complexity" evidence="13">
    <location>
        <begin position="10"/>
        <end position="19"/>
    </location>
</feature>
<dbReference type="InterPro" id="IPR056865">
    <property type="entry name" value="CCTL2_WNK"/>
</dbReference>
<dbReference type="PANTHER" id="PTHR13902">
    <property type="entry name" value="SERINE/THREONINE-PROTEIN KINASE WNK WITH NO LYSINE -RELATED"/>
    <property type="match status" value="1"/>
</dbReference>
<evidence type="ECO:0000256" key="8">
    <source>
        <dbReference type="ARBA" id="ARBA00022741"/>
    </source>
</evidence>
<feature type="region of interest" description="Disordered" evidence="13">
    <location>
        <begin position="138"/>
        <end position="203"/>
    </location>
</feature>
<dbReference type="InterPro" id="IPR011009">
    <property type="entry name" value="Kinase-like_dom_sf"/>
</dbReference>
<dbReference type="Gene3D" id="1.10.510.10">
    <property type="entry name" value="Transferase(Phosphotransferase) domain 1"/>
    <property type="match status" value="1"/>
</dbReference>
<evidence type="ECO:0000256" key="7">
    <source>
        <dbReference type="ARBA" id="ARBA00022679"/>
    </source>
</evidence>
<feature type="compositionally biased region" description="Basic and acidic residues" evidence="13">
    <location>
        <begin position="1627"/>
        <end position="1642"/>
    </location>
</feature>
<dbReference type="SUPFAM" id="SSF56112">
    <property type="entry name" value="Protein kinase-like (PK-like)"/>
    <property type="match status" value="1"/>
</dbReference>
<comment type="catalytic activity">
    <reaction evidence="12">
        <text>L-seryl-[protein] + ATP = O-phospho-L-seryl-[protein] + ADP + H(+)</text>
        <dbReference type="Rhea" id="RHEA:17989"/>
        <dbReference type="Rhea" id="RHEA-COMP:9863"/>
        <dbReference type="Rhea" id="RHEA-COMP:11604"/>
        <dbReference type="ChEBI" id="CHEBI:15378"/>
        <dbReference type="ChEBI" id="CHEBI:29999"/>
        <dbReference type="ChEBI" id="CHEBI:30616"/>
        <dbReference type="ChEBI" id="CHEBI:83421"/>
        <dbReference type="ChEBI" id="CHEBI:456216"/>
        <dbReference type="EC" id="2.7.11.1"/>
    </reaction>
</comment>
<dbReference type="GO" id="GO:0005737">
    <property type="term" value="C:cytoplasm"/>
    <property type="evidence" value="ECO:0007669"/>
    <property type="project" value="UniProtKB-SubCell"/>
</dbReference>
<feature type="compositionally biased region" description="Low complexity" evidence="13">
    <location>
        <begin position="1973"/>
        <end position="1986"/>
    </location>
</feature>
<feature type="region of interest" description="Disordered" evidence="13">
    <location>
        <begin position="825"/>
        <end position="872"/>
    </location>
</feature>
<feature type="region of interest" description="Disordered" evidence="13">
    <location>
        <begin position="1627"/>
        <end position="1702"/>
    </location>
</feature>
<dbReference type="PROSITE" id="PS50011">
    <property type="entry name" value="PROTEIN_KINASE_DOM"/>
    <property type="match status" value="1"/>
</dbReference>
<evidence type="ECO:0000256" key="12">
    <source>
        <dbReference type="ARBA" id="ARBA00048679"/>
    </source>
</evidence>
<evidence type="ECO:0000256" key="4">
    <source>
        <dbReference type="ARBA" id="ARBA00022490"/>
    </source>
</evidence>
<evidence type="ECO:0000256" key="5">
    <source>
        <dbReference type="ARBA" id="ARBA00022527"/>
    </source>
</evidence>
<feature type="region of interest" description="Disordered" evidence="13">
    <location>
        <begin position="1"/>
        <end position="82"/>
    </location>
</feature>
<dbReference type="CDD" id="cd14030">
    <property type="entry name" value="STKc_WNK1"/>
    <property type="match status" value="1"/>
</dbReference>
<feature type="compositionally biased region" description="Basic and acidic residues" evidence="13">
    <location>
        <begin position="50"/>
        <end position="66"/>
    </location>
</feature>
<dbReference type="FunFam" id="1.10.510.10:FF:000006">
    <property type="entry name" value="Serine/threonine-protein kinase WNK1 isoform 2"/>
    <property type="match status" value="1"/>
</dbReference>
<organism evidence="15 16">
    <name type="scientific">Enhydra lutris kenyoni</name>
    <name type="common">northern sea otter</name>
    <dbReference type="NCBI Taxonomy" id="391180"/>
    <lineage>
        <taxon>Eukaryota</taxon>
        <taxon>Metazoa</taxon>
        <taxon>Chordata</taxon>
        <taxon>Craniata</taxon>
        <taxon>Vertebrata</taxon>
        <taxon>Euteleostomi</taxon>
        <taxon>Mammalia</taxon>
        <taxon>Eutheria</taxon>
        <taxon>Laurasiatheria</taxon>
        <taxon>Carnivora</taxon>
        <taxon>Caniformia</taxon>
        <taxon>Musteloidea</taxon>
        <taxon>Mustelidae</taxon>
        <taxon>Lutrinae</taxon>
        <taxon>Enhydra</taxon>
    </lineage>
</organism>
<keyword evidence="6" id="KW-0597">Phosphoprotein</keyword>
<keyword evidence="15" id="KW-1185">Reference proteome</keyword>
<feature type="compositionally biased region" description="Polar residues" evidence="13">
    <location>
        <begin position="832"/>
        <end position="842"/>
    </location>
</feature>
<keyword evidence="9 16" id="KW-0418">Kinase</keyword>
<feature type="compositionally biased region" description="Low complexity" evidence="13">
    <location>
        <begin position="1645"/>
        <end position="1663"/>
    </location>
</feature>
<dbReference type="FunFam" id="3.30.200.20:FF:000494">
    <property type="entry name" value="serine/threonine-protein kinase WNK2 isoform X2"/>
    <property type="match status" value="1"/>
</dbReference>
<feature type="compositionally biased region" description="Basic residues" evidence="13">
    <location>
        <begin position="1880"/>
        <end position="1892"/>
    </location>
</feature>
<comment type="catalytic activity">
    <reaction evidence="11">
        <text>L-threonyl-[protein] + ATP = O-phospho-L-threonyl-[protein] + ADP + H(+)</text>
        <dbReference type="Rhea" id="RHEA:46608"/>
        <dbReference type="Rhea" id="RHEA-COMP:11060"/>
        <dbReference type="Rhea" id="RHEA-COMP:11605"/>
        <dbReference type="ChEBI" id="CHEBI:15378"/>
        <dbReference type="ChEBI" id="CHEBI:30013"/>
        <dbReference type="ChEBI" id="CHEBI:30616"/>
        <dbReference type="ChEBI" id="CHEBI:61977"/>
        <dbReference type="ChEBI" id="CHEBI:456216"/>
        <dbReference type="EC" id="2.7.11.1"/>
    </reaction>
</comment>
<dbReference type="InterPro" id="IPR008271">
    <property type="entry name" value="Ser/Thr_kinase_AS"/>
</dbReference>
<feature type="compositionally biased region" description="Polar residues" evidence="13">
    <location>
        <begin position="789"/>
        <end position="798"/>
    </location>
</feature>
<feature type="region of interest" description="Disordered" evidence="13">
    <location>
        <begin position="572"/>
        <end position="806"/>
    </location>
</feature>
<feature type="compositionally biased region" description="Polar residues" evidence="13">
    <location>
        <begin position="758"/>
        <end position="781"/>
    </location>
</feature>
<dbReference type="SMART" id="SM00220">
    <property type="entry name" value="S_TKc"/>
    <property type="match status" value="1"/>
</dbReference>
<comment type="cofactor">
    <cofactor evidence="1">
        <name>Mg(2+)</name>
        <dbReference type="ChEBI" id="CHEBI:18420"/>
    </cofactor>
</comment>
<evidence type="ECO:0000256" key="9">
    <source>
        <dbReference type="ARBA" id="ARBA00022777"/>
    </source>
</evidence>
<name>A0A2Y9KYE9_ENHLU</name>
<feature type="region of interest" description="Disordered" evidence="13">
    <location>
        <begin position="1503"/>
        <end position="1546"/>
    </location>
</feature>
<feature type="region of interest" description="Disordered" evidence="13">
    <location>
        <begin position="94"/>
        <end position="125"/>
    </location>
</feature>
<keyword evidence="4" id="KW-0963">Cytoplasm</keyword>
<proteinExistence type="predicted"/>
<feature type="compositionally biased region" description="Polar residues" evidence="13">
    <location>
        <begin position="1933"/>
        <end position="1957"/>
    </location>
</feature>
<evidence type="ECO:0000256" key="3">
    <source>
        <dbReference type="ARBA" id="ARBA00012513"/>
    </source>
</evidence>
<evidence type="ECO:0000256" key="2">
    <source>
        <dbReference type="ARBA" id="ARBA00004496"/>
    </source>
</evidence>
<keyword evidence="10" id="KW-0067">ATP-binding</keyword>
<dbReference type="InterPro" id="IPR024678">
    <property type="entry name" value="Kinase_OSR1/WNK_CCT"/>
</dbReference>
<dbReference type="Pfam" id="PF24889">
    <property type="entry name" value="CCTL2_WNK"/>
    <property type="match status" value="1"/>
</dbReference>
<dbReference type="InterPro" id="IPR000719">
    <property type="entry name" value="Prot_kinase_dom"/>
</dbReference>
<evidence type="ECO:0000313" key="15">
    <source>
        <dbReference type="Proteomes" id="UP000248482"/>
    </source>
</evidence>
<protein>
    <recommendedName>
        <fullName evidence="3">non-specific serine/threonine protein kinase</fullName>
        <ecNumber evidence="3">2.7.11.1</ecNumber>
    </recommendedName>
</protein>
<evidence type="ECO:0000256" key="10">
    <source>
        <dbReference type="ARBA" id="ARBA00022840"/>
    </source>
</evidence>
<dbReference type="EC" id="2.7.11.1" evidence="3"/>
<dbReference type="RefSeq" id="XP_022378123.1">
    <property type="nucleotide sequence ID" value="XM_022522415.1"/>
</dbReference>
<feature type="compositionally biased region" description="Polar residues" evidence="13">
    <location>
        <begin position="1899"/>
        <end position="1925"/>
    </location>
</feature>
<dbReference type="FunFam" id="3.10.20.90:FF:000012">
    <property type="entry name" value="Serine/threonine-protein kinase WNK1 isoform 2"/>
    <property type="match status" value="1"/>
</dbReference>
<dbReference type="FunFam" id="3.10.20.90:FF:000007">
    <property type="entry name" value="Serine/threonine-protein kinase WNK1 isoform 1"/>
    <property type="match status" value="1"/>
</dbReference>
<evidence type="ECO:0000256" key="13">
    <source>
        <dbReference type="SAM" id="MobiDB-lite"/>
    </source>
</evidence>
<dbReference type="PROSITE" id="PS00108">
    <property type="entry name" value="PROTEIN_KINASE_ST"/>
    <property type="match status" value="1"/>
</dbReference>
<dbReference type="Gene3D" id="3.30.200.20">
    <property type="entry name" value="Phosphorylase Kinase, domain 1"/>
    <property type="match status" value="1"/>
</dbReference>
<feature type="region of interest" description="Disordered" evidence="13">
    <location>
        <begin position="1870"/>
        <end position="2005"/>
    </location>
</feature>
<dbReference type="GeneID" id="111159801"/>
<dbReference type="Pfam" id="PF12202">
    <property type="entry name" value="OSR1_C"/>
    <property type="match status" value="1"/>
</dbReference>
<reference evidence="16" key="1">
    <citation type="submission" date="2025-08" db="UniProtKB">
        <authorList>
            <consortium name="RefSeq"/>
        </authorList>
    </citation>
    <scope>IDENTIFICATION</scope>
    <source>
        <tissue evidence="16">Blood</tissue>
    </source>
</reference>
<feature type="region of interest" description="Disordered" evidence="13">
    <location>
        <begin position="1779"/>
        <end position="1800"/>
    </location>
</feature>
<dbReference type="GO" id="GO:0004674">
    <property type="term" value="F:protein serine/threonine kinase activity"/>
    <property type="evidence" value="ECO:0007669"/>
    <property type="project" value="UniProtKB-KW"/>
</dbReference>
<dbReference type="Pfam" id="PF00069">
    <property type="entry name" value="Pkinase"/>
    <property type="match status" value="1"/>
</dbReference>
<dbReference type="Proteomes" id="UP000248482">
    <property type="component" value="Unplaced"/>
</dbReference>
<keyword evidence="8" id="KW-0547">Nucleotide-binding</keyword>
<feature type="domain" description="Protein kinase" evidence="14">
    <location>
        <begin position="221"/>
        <end position="479"/>
    </location>
</feature>
<evidence type="ECO:0000256" key="6">
    <source>
        <dbReference type="ARBA" id="ARBA00022553"/>
    </source>
</evidence>
<feature type="compositionally biased region" description="Polar residues" evidence="13">
    <location>
        <begin position="1787"/>
        <end position="1797"/>
    </location>
</feature>
<accession>A0A2Y9KYE9</accession>
<keyword evidence="7" id="KW-0808">Transferase</keyword>
<evidence type="ECO:0000259" key="14">
    <source>
        <dbReference type="PROSITE" id="PS50011"/>
    </source>
</evidence>
<feature type="compositionally biased region" description="Low complexity" evidence="13">
    <location>
        <begin position="617"/>
        <end position="626"/>
    </location>
</feature>
<dbReference type="Gene3D" id="3.10.20.90">
    <property type="entry name" value="Phosphatidylinositol 3-kinase Catalytic Subunit, Chain A, domain 1"/>
    <property type="match status" value="2"/>
</dbReference>
<gene>
    <name evidence="16" type="primary">LOC111159801</name>
</gene>
<evidence type="ECO:0000313" key="16">
    <source>
        <dbReference type="RefSeq" id="XP_022378123.1"/>
    </source>
</evidence>
<dbReference type="InterPro" id="IPR050588">
    <property type="entry name" value="WNK_Ser-Thr_kinase"/>
</dbReference>
<evidence type="ECO:0000256" key="11">
    <source>
        <dbReference type="ARBA" id="ARBA00047899"/>
    </source>
</evidence>
<feature type="compositionally biased region" description="Basic residues" evidence="13">
    <location>
        <begin position="850"/>
        <end position="872"/>
    </location>
</feature>
<dbReference type="GO" id="GO:0005524">
    <property type="term" value="F:ATP binding"/>
    <property type="evidence" value="ECO:0007669"/>
    <property type="project" value="UniProtKB-KW"/>
</dbReference>
<feature type="compositionally biased region" description="Polar residues" evidence="13">
    <location>
        <begin position="589"/>
        <end position="612"/>
    </location>
</feature>
<feature type="compositionally biased region" description="Polar residues" evidence="13">
    <location>
        <begin position="1987"/>
        <end position="2002"/>
    </location>
</feature>